<evidence type="ECO:0000313" key="2">
    <source>
        <dbReference type="Proteomes" id="UP000461010"/>
    </source>
</evidence>
<sequence>MNILAEIQNLINEFNKTNEENLEIDSVRSKFNKRYKLQQLEKLGKWQKINKNDRTIMDKLKKRLDADEVTSAYQLENYNVYYYNSNKDAPKYRTAIMVIFGLRQYHKDPPPQHIVSKIISILKNISSIDICKDLPIKPNLQQLQQHFYLKRYFDKRIKAYTDTYYINETDVLMLDKICIYNKAFKNGLDGILFRIEGTFSIPNIKYLALPLYEFKQITNLAKVSND</sequence>
<protein>
    <submittedName>
        <fullName evidence="1">Uncharacterized protein</fullName>
    </submittedName>
</protein>
<gene>
    <name evidence="1" type="ORF">GBG18_06730</name>
</gene>
<dbReference type="RefSeq" id="WP_152189588.1">
    <property type="nucleotide sequence ID" value="NZ_WFKJ01000016.1"/>
</dbReference>
<proteinExistence type="predicted"/>
<dbReference type="Proteomes" id="UP000461010">
    <property type="component" value="Unassembled WGS sequence"/>
</dbReference>
<comment type="caution">
    <text evidence="1">The sequence shown here is derived from an EMBL/GenBank/DDBJ whole genome shotgun (WGS) entry which is preliminary data.</text>
</comment>
<reference evidence="1 2" key="1">
    <citation type="submission" date="2019-10" db="EMBL/GenBank/DDBJ databases">
        <title>Poseidonibacter ostreae sp. nov., isolated from the gut of the Ostrea denselamellosa.</title>
        <authorList>
            <person name="Choi A."/>
        </authorList>
    </citation>
    <scope>NUCLEOTIDE SEQUENCE [LARGE SCALE GENOMIC DNA]</scope>
    <source>
        <strain evidence="1 2">SJOD-M-5</strain>
    </source>
</reference>
<evidence type="ECO:0000313" key="1">
    <source>
        <dbReference type="EMBL" id="KAB7891551.1"/>
    </source>
</evidence>
<organism evidence="1 2">
    <name type="scientific">Poseidonibacter ostreae</name>
    <dbReference type="NCBI Taxonomy" id="2654171"/>
    <lineage>
        <taxon>Bacteria</taxon>
        <taxon>Pseudomonadati</taxon>
        <taxon>Campylobacterota</taxon>
        <taxon>Epsilonproteobacteria</taxon>
        <taxon>Campylobacterales</taxon>
        <taxon>Arcobacteraceae</taxon>
        <taxon>Poseidonibacter</taxon>
    </lineage>
</organism>
<dbReference type="EMBL" id="WFKJ01000016">
    <property type="protein sequence ID" value="KAB7891551.1"/>
    <property type="molecule type" value="Genomic_DNA"/>
</dbReference>
<accession>A0ABQ6VLT7</accession>
<keyword evidence="2" id="KW-1185">Reference proteome</keyword>
<name>A0ABQ6VLT7_9BACT</name>